<dbReference type="EMBL" id="JXTC01000345">
    <property type="protein sequence ID" value="PON62571.1"/>
    <property type="molecule type" value="Genomic_DNA"/>
</dbReference>
<evidence type="ECO:0000313" key="1">
    <source>
        <dbReference type="EMBL" id="PON62571.1"/>
    </source>
</evidence>
<gene>
    <name evidence="1" type="ORF">TorRG33x02_278970</name>
</gene>
<protein>
    <submittedName>
        <fullName evidence="1">Uncharacterized protein</fullName>
    </submittedName>
</protein>
<sequence>MASSSSSSNNGACSGIWVRFCFGFKCSTIIVLLGREVEAFDEGKPISKLSIFVFEAL</sequence>
<keyword evidence="2" id="KW-1185">Reference proteome</keyword>
<dbReference type="Proteomes" id="UP000237000">
    <property type="component" value="Unassembled WGS sequence"/>
</dbReference>
<reference evidence="2" key="1">
    <citation type="submission" date="2016-06" db="EMBL/GenBank/DDBJ databases">
        <title>Parallel loss of symbiosis genes in relatives of nitrogen-fixing non-legume Parasponia.</title>
        <authorList>
            <person name="Van Velzen R."/>
            <person name="Holmer R."/>
            <person name="Bu F."/>
            <person name="Rutten L."/>
            <person name="Van Zeijl A."/>
            <person name="Liu W."/>
            <person name="Santuari L."/>
            <person name="Cao Q."/>
            <person name="Sharma T."/>
            <person name="Shen D."/>
            <person name="Roswanjaya Y."/>
            <person name="Wardhani T."/>
            <person name="Kalhor M.S."/>
            <person name="Jansen J."/>
            <person name="Van den Hoogen J."/>
            <person name="Gungor B."/>
            <person name="Hartog M."/>
            <person name="Hontelez J."/>
            <person name="Verver J."/>
            <person name="Yang W.-C."/>
            <person name="Schijlen E."/>
            <person name="Repin R."/>
            <person name="Schilthuizen M."/>
            <person name="Schranz E."/>
            <person name="Heidstra R."/>
            <person name="Miyata K."/>
            <person name="Fedorova E."/>
            <person name="Kohlen W."/>
            <person name="Bisseling T."/>
            <person name="Smit S."/>
            <person name="Geurts R."/>
        </authorList>
    </citation>
    <scope>NUCLEOTIDE SEQUENCE [LARGE SCALE GENOMIC DNA]</scope>
    <source>
        <strain evidence="2">cv. RG33-2</strain>
    </source>
</reference>
<accession>A0A2P5CNG7</accession>
<dbReference type="AlphaFoldDB" id="A0A2P5CNG7"/>
<dbReference type="InParanoid" id="A0A2P5CNG7"/>
<feature type="non-terminal residue" evidence="1">
    <location>
        <position position="57"/>
    </location>
</feature>
<comment type="caution">
    <text evidence="1">The sequence shown here is derived from an EMBL/GenBank/DDBJ whole genome shotgun (WGS) entry which is preliminary data.</text>
</comment>
<evidence type="ECO:0000313" key="2">
    <source>
        <dbReference type="Proteomes" id="UP000237000"/>
    </source>
</evidence>
<name>A0A2P5CNG7_TREOI</name>
<organism evidence="1 2">
    <name type="scientific">Trema orientale</name>
    <name type="common">Charcoal tree</name>
    <name type="synonym">Celtis orientalis</name>
    <dbReference type="NCBI Taxonomy" id="63057"/>
    <lineage>
        <taxon>Eukaryota</taxon>
        <taxon>Viridiplantae</taxon>
        <taxon>Streptophyta</taxon>
        <taxon>Embryophyta</taxon>
        <taxon>Tracheophyta</taxon>
        <taxon>Spermatophyta</taxon>
        <taxon>Magnoliopsida</taxon>
        <taxon>eudicotyledons</taxon>
        <taxon>Gunneridae</taxon>
        <taxon>Pentapetalae</taxon>
        <taxon>rosids</taxon>
        <taxon>fabids</taxon>
        <taxon>Rosales</taxon>
        <taxon>Cannabaceae</taxon>
        <taxon>Trema</taxon>
    </lineage>
</organism>
<proteinExistence type="predicted"/>